<gene>
    <name evidence="1" type="ordered locus">Bd2898</name>
</gene>
<dbReference type="EMBL" id="BX842654">
    <property type="protein sequence ID" value="CAE80676.1"/>
    <property type="molecule type" value="Genomic_DNA"/>
</dbReference>
<dbReference type="AlphaFoldDB" id="Q6MJ85"/>
<accession>Q6MJ85</accession>
<proteinExistence type="predicted"/>
<evidence type="ECO:0000313" key="1">
    <source>
        <dbReference type="EMBL" id="CAE80676.1"/>
    </source>
</evidence>
<sequence>MKDHPWKLLKKSDGNTLITVLIGLGLTTLIALSLADVFAGAFKTNRSITQAVEAEQITNLIQLSMSKKEACEQALLLDAAGTPLPSRTVTEIKSSFSLTDLRIPQASGGSVSLVKSLTDADCQLPQNAGACNGTVVSKIEVRPKKDPAGNDISSISSDFLIGEIAVTYRKTGAVTGASTLTRTIPIGFNVDPATQKIISCQAGGGSTTVQIPGANQPTNSNPKRRCAAAIYADRPWAKERLYCKTRWGGVAVLSWAGDNLKGLSNSIAYSSPHGDKPMTIIYDSSSGAFRDAQWADDGDAESCVGKNLKEVAVDAENQCVD</sequence>
<keyword evidence="2" id="KW-1185">Reference proteome</keyword>
<dbReference type="STRING" id="264462.Bd2898"/>
<dbReference type="KEGG" id="bba:Bd2898"/>
<protein>
    <submittedName>
        <fullName evidence="1">Uncharacterized protein</fullName>
    </submittedName>
</protein>
<reference evidence="1 2" key="1">
    <citation type="journal article" date="2004" name="Science">
        <title>A predator unmasked: life cycle of Bdellovibrio bacteriovorus from a genomic perspective.</title>
        <authorList>
            <person name="Rendulic S."/>
            <person name="Jagtap P."/>
            <person name="Rosinus A."/>
            <person name="Eppinger M."/>
            <person name="Baar C."/>
            <person name="Lanz C."/>
            <person name="Keller H."/>
            <person name="Lambert C."/>
            <person name="Evans K.J."/>
            <person name="Goesmann A."/>
            <person name="Meyer F."/>
            <person name="Sockett R.E."/>
            <person name="Schuster S.C."/>
        </authorList>
    </citation>
    <scope>NUCLEOTIDE SEQUENCE [LARGE SCALE GENOMIC DNA]</scope>
    <source>
        <strain evidence="2">ATCC 15356 / DSM 50701 / NCIMB 9529 / HD100</strain>
    </source>
</reference>
<name>Q6MJ85_BDEBA</name>
<evidence type="ECO:0000313" key="2">
    <source>
        <dbReference type="Proteomes" id="UP000008080"/>
    </source>
</evidence>
<organism evidence="1 2">
    <name type="scientific">Bdellovibrio bacteriovorus (strain ATCC 15356 / DSM 50701 / NCIMB 9529 / HD100)</name>
    <dbReference type="NCBI Taxonomy" id="264462"/>
    <lineage>
        <taxon>Bacteria</taxon>
        <taxon>Pseudomonadati</taxon>
        <taxon>Bdellovibrionota</taxon>
        <taxon>Bdellovibrionia</taxon>
        <taxon>Bdellovibrionales</taxon>
        <taxon>Pseudobdellovibrionaceae</taxon>
        <taxon>Bdellovibrio</taxon>
    </lineage>
</organism>
<dbReference type="HOGENOM" id="CLU_865124_0_0_7"/>
<dbReference type="Proteomes" id="UP000008080">
    <property type="component" value="Chromosome"/>
</dbReference>